<dbReference type="PANTHER" id="PTHR46128:SF176">
    <property type="entry name" value="PENTACOTRIPEPTIDE-REPEAT REGION OF PRORP DOMAIN-CONTAINING PROTEIN"/>
    <property type="match status" value="1"/>
</dbReference>
<organism evidence="4 5">
    <name type="scientific">Abrus precatorius</name>
    <name type="common">Indian licorice</name>
    <name type="synonym">Glycine abrus</name>
    <dbReference type="NCBI Taxonomy" id="3816"/>
    <lineage>
        <taxon>Eukaryota</taxon>
        <taxon>Viridiplantae</taxon>
        <taxon>Streptophyta</taxon>
        <taxon>Embryophyta</taxon>
        <taxon>Tracheophyta</taxon>
        <taxon>Spermatophyta</taxon>
        <taxon>Magnoliopsida</taxon>
        <taxon>eudicotyledons</taxon>
        <taxon>Gunneridae</taxon>
        <taxon>Pentapetalae</taxon>
        <taxon>rosids</taxon>
        <taxon>fabids</taxon>
        <taxon>Fabales</taxon>
        <taxon>Fabaceae</taxon>
        <taxon>Papilionoideae</taxon>
        <taxon>50 kb inversion clade</taxon>
        <taxon>NPAAA clade</taxon>
        <taxon>indigoferoid/millettioid clade</taxon>
        <taxon>Abreae</taxon>
        <taxon>Abrus</taxon>
    </lineage>
</organism>
<sequence>MHLVAPMENRDPNRRIKNRTGCICAEANDSTDVIAWEPMGSIRRPEAWFVKITCTIFVRSNSLERFFGYFSKHLTPSLVYDVVNKLNVPILGFKFFEFSRDKLRINSHSYWTYSFLLRSLCESNLHNSAKLVYHWMRCDGQVPDNWLLGFLVSSYALAGRFDVSKELLVDVQCNGVVGVNVVVYNELFNILIKQNRVGDAIVLFRDLVRLQYRPVTHTVNILMRGLCRAGEINEAFRLLENLGSFGCLPDVISYNTLMNGLCRISEVDRARGLLNEVCLKRELAPDVVSYTTVILGYCKLSRMKEGSLLFDEMVRSGIEPNTFTFNALIDGFGKLGDMGSALAMYEKMVFCGCPPDVATFTSLINGYFRAGQVKLAMEMWREMNGRNISASLYTFSVLVSGLCNNNRLREARDILRLLNQSGVVPRPFIYNPVIDGYCKSGNVDEANKIVEEMEGNRCQPDKLTYTILIIGHCMKGRMREAIGVFDKMLAVSCAPDEITVNNLRSCLLKAGMPGEAARFKKALGQSLTTGTSSLEKSYHESRNIKMPVAVY</sequence>
<dbReference type="InterPro" id="IPR002885">
    <property type="entry name" value="PPR_rpt"/>
</dbReference>
<dbReference type="OrthoDB" id="185373at2759"/>
<dbReference type="AlphaFoldDB" id="A0A8B8JYC4"/>
<feature type="repeat" description="PPR" evidence="3">
    <location>
        <begin position="461"/>
        <end position="495"/>
    </location>
</feature>
<evidence type="ECO:0000313" key="4">
    <source>
        <dbReference type="Proteomes" id="UP000694853"/>
    </source>
</evidence>
<feature type="repeat" description="PPR" evidence="3">
    <location>
        <begin position="215"/>
        <end position="249"/>
    </location>
</feature>
<comment type="similarity">
    <text evidence="1">Belongs to the PPR family. P subfamily.</text>
</comment>
<feature type="repeat" description="PPR" evidence="3">
    <location>
        <begin position="321"/>
        <end position="355"/>
    </location>
</feature>
<dbReference type="KEGG" id="aprc:113850124"/>
<dbReference type="Proteomes" id="UP000694853">
    <property type="component" value="Unplaced"/>
</dbReference>
<keyword evidence="4" id="KW-1185">Reference proteome</keyword>
<evidence type="ECO:0000256" key="1">
    <source>
        <dbReference type="ARBA" id="ARBA00007626"/>
    </source>
</evidence>
<accession>A0A8B8JYC4</accession>
<reference evidence="5" key="2">
    <citation type="submission" date="2025-08" db="UniProtKB">
        <authorList>
            <consortium name="RefSeq"/>
        </authorList>
    </citation>
    <scope>IDENTIFICATION</scope>
    <source>
        <tissue evidence="5">Young leaves</tissue>
    </source>
</reference>
<dbReference type="InterPro" id="IPR050872">
    <property type="entry name" value="PPR_P_subfamily"/>
</dbReference>
<dbReference type="NCBIfam" id="TIGR00756">
    <property type="entry name" value="PPR"/>
    <property type="match status" value="8"/>
</dbReference>
<proteinExistence type="inferred from homology"/>
<feature type="repeat" description="PPR" evidence="3">
    <location>
        <begin position="250"/>
        <end position="285"/>
    </location>
</feature>
<keyword evidence="2" id="KW-0677">Repeat</keyword>
<dbReference type="Pfam" id="PF13041">
    <property type="entry name" value="PPR_2"/>
    <property type="match status" value="4"/>
</dbReference>
<dbReference type="Gene3D" id="1.25.40.10">
    <property type="entry name" value="Tetratricopeptide repeat domain"/>
    <property type="match status" value="5"/>
</dbReference>
<evidence type="ECO:0000313" key="5">
    <source>
        <dbReference type="RefSeq" id="XP_027336304.1"/>
    </source>
</evidence>
<feature type="repeat" description="PPR" evidence="3">
    <location>
        <begin position="356"/>
        <end position="390"/>
    </location>
</feature>
<gene>
    <name evidence="5" type="primary">LOC113850124</name>
</gene>
<feature type="repeat" description="PPR" evidence="3">
    <location>
        <begin position="180"/>
        <end position="214"/>
    </location>
</feature>
<feature type="repeat" description="PPR" evidence="3">
    <location>
        <begin position="286"/>
        <end position="320"/>
    </location>
</feature>
<dbReference type="RefSeq" id="XP_027336304.1">
    <property type="nucleotide sequence ID" value="XM_027480503.1"/>
</dbReference>
<evidence type="ECO:0000256" key="3">
    <source>
        <dbReference type="PROSITE-ProRule" id="PRU00708"/>
    </source>
</evidence>
<feature type="repeat" description="PPR" evidence="3">
    <location>
        <begin position="391"/>
        <end position="425"/>
    </location>
</feature>
<protein>
    <submittedName>
        <fullName evidence="5">Pentatricopeptide repeat-containing protein At2g06000-like</fullName>
    </submittedName>
</protein>
<feature type="repeat" description="PPR" evidence="3">
    <location>
        <begin position="109"/>
        <end position="143"/>
    </location>
</feature>
<reference evidence="4" key="1">
    <citation type="journal article" date="2019" name="Toxins">
        <title>Detection of Abrin-Like and Prepropulchellin-Like Toxin Genes and Transcripts Using Whole Genome Sequencing and Full-Length Transcript Sequencing of Abrus precatorius.</title>
        <authorList>
            <person name="Hovde B.T."/>
            <person name="Daligault H.E."/>
            <person name="Hanschen E.R."/>
            <person name="Kunde Y.A."/>
            <person name="Johnson M.B."/>
            <person name="Starkenburg S.R."/>
            <person name="Johnson S.L."/>
        </authorList>
    </citation>
    <scope>NUCLEOTIDE SEQUENCE [LARGE SCALE GENOMIC DNA]</scope>
</reference>
<dbReference type="PROSITE" id="PS51375">
    <property type="entry name" value="PPR"/>
    <property type="match status" value="10"/>
</dbReference>
<evidence type="ECO:0000256" key="2">
    <source>
        <dbReference type="ARBA" id="ARBA00022737"/>
    </source>
</evidence>
<dbReference type="InterPro" id="IPR011990">
    <property type="entry name" value="TPR-like_helical_dom_sf"/>
</dbReference>
<dbReference type="GeneID" id="113850124"/>
<dbReference type="PANTHER" id="PTHR46128">
    <property type="entry name" value="MITOCHONDRIAL GROUP I INTRON SPLICING FACTOR CCM1"/>
    <property type="match status" value="1"/>
</dbReference>
<feature type="repeat" description="PPR" evidence="3">
    <location>
        <begin position="426"/>
        <end position="460"/>
    </location>
</feature>
<name>A0A8B8JYC4_ABRPR</name>